<gene>
    <name evidence="1" type="ORF">R54767_02649</name>
</gene>
<dbReference type="Proteomes" id="UP000789752">
    <property type="component" value="Unassembled WGS sequence"/>
</dbReference>
<evidence type="ECO:0000313" key="2">
    <source>
        <dbReference type="Proteomes" id="UP000789752"/>
    </source>
</evidence>
<keyword evidence="2" id="KW-1185">Reference proteome</keyword>
<comment type="caution">
    <text evidence="1">The sequence shown here is derived from an EMBL/GenBank/DDBJ whole genome shotgun (WGS) entry which is preliminary data.</text>
</comment>
<dbReference type="EMBL" id="CAJQYY010000014">
    <property type="protein sequence ID" value="CAG4900557.1"/>
    <property type="molecule type" value="Genomic_DNA"/>
</dbReference>
<name>A0ABN7QN42_9BURK</name>
<reference evidence="1 2" key="1">
    <citation type="submission" date="2021-04" db="EMBL/GenBank/DDBJ databases">
        <authorList>
            <person name="Vanwijnsberghe S."/>
        </authorList>
    </citation>
    <scope>NUCLEOTIDE SEQUENCE [LARGE SCALE GENOMIC DNA]</scope>
    <source>
        <strain evidence="1 2">LMG 32171</strain>
    </source>
</reference>
<protein>
    <submittedName>
        <fullName evidence="1">Uncharacterized protein</fullName>
    </submittedName>
</protein>
<organism evidence="1 2">
    <name type="scientific">Paraburkholderia gardini</name>
    <dbReference type="NCBI Taxonomy" id="2823469"/>
    <lineage>
        <taxon>Bacteria</taxon>
        <taxon>Pseudomonadati</taxon>
        <taxon>Pseudomonadota</taxon>
        <taxon>Betaproteobacteria</taxon>
        <taxon>Burkholderiales</taxon>
        <taxon>Burkholderiaceae</taxon>
        <taxon>Paraburkholderia</taxon>
    </lineage>
</organism>
<accession>A0ABN7QN42</accession>
<sequence>MLPELPVAMLDTEGSQLVLFGGLKTATVSTWLAGILNGTYQYRGGSWNLGD</sequence>
<proteinExistence type="predicted"/>
<evidence type="ECO:0000313" key="1">
    <source>
        <dbReference type="EMBL" id="CAG4900557.1"/>
    </source>
</evidence>